<evidence type="ECO:0000256" key="5">
    <source>
        <dbReference type="SAM" id="Phobius"/>
    </source>
</evidence>
<evidence type="ECO:0000256" key="1">
    <source>
        <dbReference type="ARBA" id="ARBA00004141"/>
    </source>
</evidence>
<keyword evidence="3 5" id="KW-1133">Transmembrane helix</keyword>
<evidence type="ECO:0000256" key="4">
    <source>
        <dbReference type="ARBA" id="ARBA00023136"/>
    </source>
</evidence>
<dbReference type="GO" id="GO:0016020">
    <property type="term" value="C:membrane"/>
    <property type="evidence" value="ECO:0007669"/>
    <property type="project" value="UniProtKB-SubCell"/>
</dbReference>
<name>A0A438M869_9ACTN</name>
<comment type="caution">
    <text evidence="6">The sequence shown here is derived from an EMBL/GenBank/DDBJ whole genome shotgun (WGS) entry which is preliminary data.</text>
</comment>
<accession>A0A438M869</accession>
<dbReference type="InterPro" id="IPR032808">
    <property type="entry name" value="DoxX"/>
</dbReference>
<keyword evidence="4 5" id="KW-0472">Membrane</keyword>
<gene>
    <name evidence="6" type="ORF">EDD27_4501</name>
</gene>
<dbReference type="EMBL" id="SAUN01000001">
    <property type="protein sequence ID" value="RVX41902.1"/>
    <property type="molecule type" value="Genomic_DNA"/>
</dbReference>
<reference evidence="6 7" key="1">
    <citation type="submission" date="2019-01" db="EMBL/GenBank/DDBJ databases">
        <title>Sequencing the genomes of 1000 actinobacteria strains.</title>
        <authorList>
            <person name="Klenk H.-P."/>
        </authorList>
    </citation>
    <scope>NUCLEOTIDE SEQUENCE [LARGE SCALE GENOMIC DNA]</scope>
    <source>
        <strain evidence="6 7">DSM 43925</strain>
    </source>
</reference>
<dbReference type="AlphaFoldDB" id="A0A438M869"/>
<evidence type="ECO:0000256" key="3">
    <source>
        <dbReference type="ARBA" id="ARBA00022989"/>
    </source>
</evidence>
<dbReference type="Proteomes" id="UP000284824">
    <property type="component" value="Unassembled WGS sequence"/>
</dbReference>
<sequence>MFTAYVIVSVLTIVANVWAAIVDFAGARFVLANQVELGLPTSWIPTLGLLKAAGAAGLVLGLMGVRLLGIAAAIGLVLYFAGAIVAHIRARVLLKIIFPGCYLALAVASLSLAVTQ</sequence>
<feature type="transmembrane region" description="Helical" evidence="5">
    <location>
        <begin position="96"/>
        <end position="115"/>
    </location>
</feature>
<organism evidence="6 7">
    <name type="scientific">Nonomuraea polychroma</name>
    <dbReference type="NCBI Taxonomy" id="46176"/>
    <lineage>
        <taxon>Bacteria</taxon>
        <taxon>Bacillati</taxon>
        <taxon>Actinomycetota</taxon>
        <taxon>Actinomycetes</taxon>
        <taxon>Streptosporangiales</taxon>
        <taxon>Streptosporangiaceae</taxon>
        <taxon>Nonomuraea</taxon>
    </lineage>
</organism>
<dbReference type="RefSeq" id="WP_127934076.1">
    <property type="nucleotide sequence ID" value="NZ_SAUN01000001.1"/>
</dbReference>
<feature type="transmembrane region" description="Helical" evidence="5">
    <location>
        <begin position="70"/>
        <end position="90"/>
    </location>
</feature>
<proteinExistence type="predicted"/>
<dbReference type="OrthoDB" id="4337053at2"/>
<dbReference type="Pfam" id="PF13564">
    <property type="entry name" value="DoxX_2"/>
    <property type="match status" value="1"/>
</dbReference>
<evidence type="ECO:0000256" key="2">
    <source>
        <dbReference type="ARBA" id="ARBA00022692"/>
    </source>
</evidence>
<evidence type="ECO:0000313" key="6">
    <source>
        <dbReference type="EMBL" id="RVX41902.1"/>
    </source>
</evidence>
<keyword evidence="2 5" id="KW-0812">Transmembrane</keyword>
<protein>
    <submittedName>
        <fullName evidence="6">DoxX-like protein</fullName>
    </submittedName>
</protein>
<evidence type="ECO:0000313" key="7">
    <source>
        <dbReference type="Proteomes" id="UP000284824"/>
    </source>
</evidence>
<keyword evidence="7" id="KW-1185">Reference proteome</keyword>
<comment type="subcellular location">
    <subcellularLocation>
        <location evidence="1">Membrane</location>
        <topology evidence="1">Multi-pass membrane protein</topology>
    </subcellularLocation>
</comment>